<keyword evidence="3" id="KW-0378">Hydrolase</keyword>
<dbReference type="Pfam" id="PF12146">
    <property type="entry name" value="Hydrolase_4"/>
    <property type="match status" value="1"/>
</dbReference>
<feature type="compositionally biased region" description="Pro residues" evidence="1">
    <location>
        <begin position="249"/>
        <end position="264"/>
    </location>
</feature>
<evidence type="ECO:0000259" key="2">
    <source>
        <dbReference type="Pfam" id="PF12146"/>
    </source>
</evidence>
<dbReference type="SUPFAM" id="SSF53474">
    <property type="entry name" value="alpha/beta-Hydrolases"/>
    <property type="match status" value="1"/>
</dbReference>
<dbReference type="Proteomes" id="UP001596067">
    <property type="component" value="Unassembled WGS sequence"/>
</dbReference>
<protein>
    <submittedName>
        <fullName evidence="3">Alpha/beta hydrolase</fullName>
    </submittedName>
</protein>
<evidence type="ECO:0000256" key="1">
    <source>
        <dbReference type="SAM" id="MobiDB-lite"/>
    </source>
</evidence>
<gene>
    <name evidence="3" type="ORF">ACFP0N_31715</name>
</gene>
<reference evidence="4" key="1">
    <citation type="journal article" date="2019" name="Int. J. Syst. Evol. Microbiol.">
        <title>The Global Catalogue of Microorganisms (GCM) 10K type strain sequencing project: providing services to taxonomists for standard genome sequencing and annotation.</title>
        <authorList>
            <consortium name="The Broad Institute Genomics Platform"/>
            <consortium name="The Broad Institute Genome Sequencing Center for Infectious Disease"/>
            <person name="Wu L."/>
            <person name="Ma J."/>
        </authorList>
    </citation>
    <scope>NUCLEOTIDE SEQUENCE [LARGE SCALE GENOMIC DNA]</scope>
    <source>
        <strain evidence="4">CGMCC 4.1469</strain>
    </source>
</reference>
<feature type="domain" description="Serine aminopeptidase S33" evidence="2">
    <location>
        <begin position="33"/>
        <end position="149"/>
    </location>
</feature>
<dbReference type="EMBL" id="JBHSOD010000059">
    <property type="protein sequence ID" value="MFC5889544.1"/>
    <property type="molecule type" value="Genomic_DNA"/>
</dbReference>
<evidence type="ECO:0000313" key="4">
    <source>
        <dbReference type="Proteomes" id="UP001596067"/>
    </source>
</evidence>
<name>A0ABW1F6M0_9ACTN</name>
<evidence type="ECO:0000313" key="3">
    <source>
        <dbReference type="EMBL" id="MFC5889544.1"/>
    </source>
</evidence>
<accession>A0ABW1F6M0</accession>
<organism evidence="3 4">
    <name type="scientific">Kitasatospora aburaviensis</name>
    <dbReference type="NCBI Taxonomy" id="67265"/>
    <lineage>
        <taxon>Bacteria</taxon>
        <taxon>Bacillati</taxon>
        <taxon>Actinomycetota</taxon>
        <taxon>Actinomycetes</taxon>
        <taxon>Kitasatosporales</taxon>
        <taxon>Streptomycetaceae</taxon>
        <taxon>Kitasatospora</taxon>
    </lineage>
</organism>
<feature type="region of interest" description="Disordered" evidence="1">
    <location>
        <begin position="1"/>
        <end position="20"/>
    </location>
</feature>
<comment type="caution">
    <text evidence="3">The sequence shown here is derived from an EMBL/GenBank/DDBJ whole genome shotgun (WGS) entry which is preliminary data.</text>
</comment>
<dbReference type="InterPro" id="IPR022742">
    <property type="entry name" value="Hydrolase_4"/>
</dbReference>
<dbReference type="GO" id="GO:0016787">
    <property type="term" value="F:hydrolase activity"/>
    <property type="evidence" value="ECO:0007669"/>
    <property type="project" value="UniProtKB-KW"/>
</dbReference>
<proteinExistence type="predicted"/>
<dbReference type="Gene3D" id="3.40.50.1820">
    <property type="entry name" value="alpha/beta hydrolase"/>
    <property type="match status" value="1"/>
</dbReference>
<sequence length="270" mass="28063">MSRDGDTAHTVGTGREAGTGGHRALVWRELPERPAAAVLVLHGGEEHSLSRPGPINLPGLRMQGFVRALRRETAGAGVAIGTVRYRHRGWNGERADAGRDTRAALGDLAEELGRVPTVLVGHSMGGRAALYAAGHPNVTGVIALAPWCPAEDACDQLADRDVLMLHGDRDRVTPPAETLAFAARSRAAGARVCGYTVTGSGHALLQRIGDWHRATARLGAGLLGLRDLPAETAAALALPAGSADALALPLPPQPRTPAPRPTPTALPTDA</sequence>
<dbReference type="RefSeq" id="WP_313767023.1">
    <property type="nucleotide sequence ID" value="NZ_BAAAVH010000020.1"/>
</dbReference>
<dbReference type="InterPro" id="IPR029058">
    <property type="entry name" value="AB_hydrolase_fold"/>
</dbReference>
<feature type="region of interest" description="Disordered" evidence="1">
    <location>
        <begin position="245"/>
        <end position="270"/>
    </location>
</feature>
<keyword evidence="4" id="KW-1185">Reference proteome</keyword>